<keyword evidence="9 14" id="KW-0472">Membrane</keyword>
<evidence type="ECO:0000256" key="14">
    <source>
        <dbReference type="HAMAP-Rule" id="MF_01006"/>
    </source>
</evidence>
<organism evidence="15 16">
    <name type="scientific">Marinicella litoralis</name>
    <dbReference type="NCBI Taxonomy" id="644220"/>
    <lineage>
        <taxon>Bacteria</taxon>
        <taxon>Pseudomonadati</taxon>
        <taxon>Pseudomonadota</taxon>
        <taxon>Gammaproteobacteria</taxon>
        <taxon>Lysobacterales</taxon>
        <taxon>Marinicellaceae</taxon>
        <taxon>Marinicella</taxon>
    </lineage>
</organism>
<evidence type="ECO:0000256" key="10">
    <source>
        <dbReference type="ARBA" id="ARBA00023251"/>
    </source>
</evidence>
<evidence type="ECO:0000313" key="15">
    <source>
        <dbReference type="EMBL" id="TDR20449.1"/>
    </source>
</evidence>
<evidence type="ECO:0000256" key="8">
    <source>
        <dbReference type="ARBA" id="ARBA00022989"/>
    </source>
</evidence>
<keyword evidence="14" id="KW-0961">Cell wall biogenesis/degradation</keyword>
<evidence type="ECO:0000256" key="9">
    <source>
        <dbReference type="ARBA" id="ARBA00023136"/>
    </source>
</evidence>
<dbReference type="Proteomes" id="UP000295724">
    <property type="component" value="Unassembled WGS sequence"/>
</dbReference>
<keyword evidence="14" id="KW-0573">Peptidoglycan synthesis</keyword>
<name>A0A4R6XPW7_9GAMM</name>
<evidence type="ECO:0000256" key="4">
    <source>
        <dbReference type="ARBA" id="ARBA00021581"/>
    </source>
</evidence>
<evidence type="ECO:0000256" key="1">
    <source>
        <dbReference type="ARBA" id="ARBA00004651"/>
    </source>
</evidence>
<gene>
    <name evidence="14" type="primary">uppP</name>
    <name evidence="15" type="ORF">C8D91_1421</name>
</gene>
<reference evidence="15 16" key="1">
    <citation type="submission" date="2019-03" db="EMBL/GenBank/DDBJ databases">
        <title>Genomic Encyclopedia of Type Strains, Phase IV (KMG-IV): sequencing the most valuable type-strain genomes for metagenomic binning, comparative biology and taxonomic classification.</title>
        <authorList>
            <person name="Goeker M."/>
        </authorList>
    </citation>
    <scope>NUCLEOTIDE SEQUENCE [LARGE SCALE GENOMIC DNA]</scope>
    <source>
        <strain evidence="15 16">DSM 25488</strain>
    </source>
</reference>
<dbReference type="GO" id="GO:0050380">
    <property type="term" value="F:undecaprenyl-diphosphatase activity"/>
    <property type="evidence" value="ECO:0007669"/>
    <property type="project" value="UniProtKB-UniRule"/>
</dbReference>
<proteinExistence type="inferred from homology"/>
<dbReference type="AlphaFoldDB" id="A0A4R6XPW7"/>
<feature type="transmembrane region" description="Helical" evidence="14">
    <location>
        <begin position="170"/>
        <end position="191"/>
    </location>
</feature>
<feature type="transmembrane region" description="Helical" evidence="14">
    <location>
        <begin position="132"/>
        <end position="150"/>
    </location>
</feature>
<evidence type="ECO:0000256" key="12">
    <source>
        <dbReference type="ARBA" id="ARBA00032932"/>
    </source>
</evidence>
<evidence type="ECO:0000256" key="13">
    <source>
        <dbReference type="ARBA" id="ARBA00047594"/>
    </source>
</evidence>
<dbReference type="EMBL" id="SNZB01000003">
    <property type="protein sequence ID" value="TDR20449.1"/>
    <property type="molecule type" value="Genomic_DNA"/>
</dbReference>
<comment type="miscellaneous">
    <text evidence="14">Bacitracin is thought to be involved in the inhibition of peptidoglycan synthesis by sequestering undecaprenyl diphosphate, thereby reducing the pool of lipid carrier available.</text>
</comment>
<feature type="transmembrane region" description="Helical" evidence="14">
    <location>
        <begin position="41"/>
        <end position="60"/>
    </location>
</feature>
<comment type="similarity">
    <text evidence="2 14">Belongs to the UppP family.</text>
</comment>
<dbReference type="Pfam" id="PF02673">
    <property type="entry name" value="BacA"/>
    <property type="match status" value="1"/>
</dbReference>
<protein>
    <recommendedName>
        <fullName evidence="4 14">Undecaprenyl-diphosphatase</fullName>
        <ecNumber evidence="3 14">3.6.1.27</ecNumber>
    </recommendedName>
    <alternativeName>
        <fullName evidence="12 14">Bacitracin resistance protein</fullName>
    </alternativeName>
    <alternativeName>
        <fullName evidence="11 14">Undecaprenyl pyrophosphate phosphatase</fullName>
    </alternativeName>
</protein>
<evidence type="ECO:0000256" key="11">
    <source>
        <dbReference type="ARBA" id="ARBA00032707"/>
    </source>
</evidence>
<keyword evidence="5 14" id="KW-1003">Cell membrane</keyword>
<keyword evidence="16" id="KW-1185">Reference proteome</keyword>
<dbReference type="GO" id="GO:0046677">
    <property type="term" value="P:response to antibiotic"/>
    <property type="evidence" value="ECO:0007669"/>
    <property type="project" value="UniProtKB-UniRule"/>
</dbReference>
<dbReference type="RefSeq" id="WP_099018297.1">
    <property type="nucleotide sequence ID" value="NZ_NIHB01000001.1"/>
</dbReference>
<evidence type="ECO:0000256" key="7">
    <source>
        <dbReference type="ARBA" id="ARBA00022801"/>
    </source>
</evidence>
<evidence type="ECO:0000313" key="16">
    <source>
        <dbReference type="Proteomes" id="UP000295724"/>
    </source>
</evidence>
<dbReference type="HAMAP" id="MF_01006">
    <property type="entry name" value="Undec_diphosphatase"/>
    <property type="match status" value="1"/>
</dbReference>
<feature type="transmembrane region" description="Helical" evidence="14">
    <location>
        <begin position="203"/>
        <end position="224"/>
    </location>
</feature>
<sequence>MSDFLQWVVLALVQGLTEFLPISSSAHLILASKFAGWQDQGLVMDIAAHFGSLLAVMLYYRQHIMELLSGKNWPLFNQLLIASLPIALVGFLLAGFIEENLRSVWVIAGASVFFGVLLWLAQKSAQQQSLDLKKSLLIGMAQCLALIPGASRSGVTMTAAMALGLSKTHAAKFSFLLAIPAILMTTAYGGLKLMQQPQAYDLAGIFTIAGLGFLAAWLCIHWFMQYIEKINFIWFMHYRIILAVLIFINWR</sequence>
<accession>A0A4R6XPW7</accession>
<dbReference type="PANTHER" id="PTHR30622">
    <property type="entry name" value="UNDECAPRENYL-DIPHOSPHATASE"/>
    <property type="match status" value="1"/>
</dbReference>
<dbReference type="OrthoDB" id="9808289at2"/>
<evidence type="ECO:0000256" key="5">
    <source>
        <dbReference type="ARBA" id="ARBA00022475"/>
    </source>
</evidence>
<keyword evidence="8 14" id="KW-1133">Transmembrane helix</keyword>
<comment type="function">
    <text evidence="14">Catalyzes the dephosphorylation of undecaprenyl diphosphate (UPP). Confers resistance to bacitracin.</text>
</comment>
<keyword evidence="6 14" id="KW-0812">Transmembrane</keyword>
<feature type="transmembrane region" description="Helical" evidence="14">
    <location>
        <begin position="72"/>
        <end position="97"/>
    </location>
</feature>
<evidence type="ECO:0000256" key="2">
    <source>
        <dbReference type="ARBA" id="ARBA00010621"/>
    </source>
</evidence>
<dbReference type="InterPro" id="IPR003824">
    <property type="entry name" value="UppP"/>
</dbReference>
<dbReference type="GO" id="GO:0071555">
    <property type="term" value="P:cell wall organization"/>
    <property type="evidence" value="ECO:0007669"/>
    <property type="project" value="UniProtKB-KW"/>
</dbReference>
<dbReference type="GO" id="GO:0005886">
    <property type="term" value="C:plasma membrane"/>
    <property type="evidence" value="ECO:0007669"/>
    <property type="project" value="UniProtKB-SubCell"/>
</dbReference>
<feature type="transmembrane region" description="Helical" evidence="14">
    <location>
        <begin position="230"/>
        <end position="250"/>
    </location>
</feature>
<comment type="caution">
    <text evidence="15">The sequence shown here is derived from an EMBL/GenBank/DDBJ whole genome shotgun (WGS) entry which is preliminary data.</text>
</comment>
<dbReference type="PANTHER" id="PTHR30622:SF4">
    <property type="entry name" value="UNDECAPRENYL-DIPHOSPHATASE"/>
    <property type="match status" value="1"/>
</dbReference>
<keyword evidence="14" id="KW-0133">Cell shape</keyword>
<comment type="subcellular location">
    <subcellularLocation>
        <location evidence="1 14">Cell membrane</location>
        <topology evidence="1 14">Multi-pass membrane protein</topology>
    </subcellularLocation>
</comment>
<feature type="transmembrane region" description="Helical" evidence="14">
    <location>
        <begin position="103"/>
        <end position="120"/>
    </location>
</feature>
<evidence type="ECO:0000256" key="3">
    <source>
        <dbReference type="ARBA" id="ARBA00012374"/>
    </source>
</evidence>
<comment type="catalytic activity">
    <reaction evidence="13 14">
        <text>di-trans,octa-cis-undecaprenyl diphosphate + H2O = di-trans,octa-cis-undecaprenyl phosphate + phosphate + H(+)</text>
        <dbReference type="Rhea" id="RHEA:28094"/>
        <dbReference type="ChEBI" id="CHEBI:15377"/>
        <dbReference type="ChEBI" id="CHEBI:15378"/>
        <dbReference type="ChEBI" id="CHEBI:43474"/>
        <dbReference type="ChEBI" id="CHEBI:58405"/>
        <dbReference type="ChEBI" id="CHEBI:60392"/>
        <dbReference type="EC" id="3.6.1.27"/>
    </reaction>
</comment>
<keyword evidence="10 14" id="KW-0046">Antibiotic resistance</keyword>
<keyword evidence="7 14" id="KW-0378">Hydrolase</keyword>
<dbReference type="GO" id="GO:0009252">
    <property type="term" value="P:peptidoglycan biosynthetic process"/>
    <property type="evidence" value="ECO:0007669"/>
    <property type="project" value="UniProtKB-KW"/>
</dbReference>
<dbReference type="GO" id="GO:0008360">
    <property type="term" value="P:regulation of cell shape"/>
    <property type="evidence" value="ECO:0007669"/>
    <property type="project" value="UniProtKB-KW"/>
</dbReference>
<dbReference type="EC" id="3.6.1.27" evidence="3 14"/>
<evidence type="ECO:0000256" key="6">
    <source>
        <dbReference type="ARBA" id="ARBA00022692"/>
    </source>
</evidence>